<protein>
    <submittedName>
        <fullName evidence="6">Uncharacterized protein</fullName>
    </submittedName>
</protein>
<dbReference type="PANTHER" id="PTHR18919:SF139">
    <property type="entry name" value="THIOLASE-LIKE PROTEIN TYPE 1 ADDITIONAL C-TERMINAL DOMAIN-CONTAINING PROTEIN"/>
    <property type="match status" value="1"/>
</dbReference>
<evidence type="ECO:0000259" key="5">
    <source>
        <dbReference type="Pfam" id="PF22691"/>
    </source>
</evidence>
<reference evidence="6" key="1">
    <citation type="journal article" date="2020" name="Stud. Mycol.">
        <title>101 Dothideomycetes genomes: a test case for predicting lifestyles and emergence of pathogens.</title>
        <authorList>
            <person name="Haridas S."/>
            <person name="Albert R."/>
            <person name="Binder M."/>
            <person name="Bloem J."/>
            <person name="Labutti K."/>
            <person name="Salamov A."/>
            <person name="Andreopoulos B."/>
            <person name="Baker S."/>
            <person name="Barry K."/>
            <person name="Bills G."/>
            <person name="Bluhm B."/>
            <person name="Cannon C."/>
            <person name="Castanera R."/>
            <person name="Culley D."/>
            <person name="Daum C."/>
            <person name="Ezra D."/>
            <person name="Gonzalez J."/>
            <person name="Henrissat B."/>
            <person name="Kuo A."/>
            <person name="Liang C."/>
            <person name="Lipzen A."/>
            <person name="Lutzoni F."/>
            <person name="Magnuson J."/>
            <person name="Mondo S."/>
            <person name="Nolan M."/>
            <person name="Ohm R."/>
            <person name="Pangilinan J."/>
            <person name="Park H.-J."/>
            <person name="Ramirez L."/>
            <person name="Alfaro M."/>
            <person name="Sun H."/>
            <person name="Tritt A."/>
            <person name="Yoshinaga Y."/>
            <person name="Zwiers L.-H."/>
            <person name="Turgeon B."/>
            <person name="Goodwin S."/>
            <person name="Spatafora J."/>
            <person name="Crous P."/>
            <person name="Grigoriev I."/>
        </authorList>
    </citation>
    <scope>NUCLEOTIDE SEQUENCE</scope>
    <source>
        <strain evidence="6">CBS 379.55</strain>
    </source>
</reference>
<dbReference type="InterPro" id="IPR055140">
    <property type="entry name" value="Thiolase_C_2"/>
</dbReference>
<dbReference type="InterPro" id="IPR040771">
    <property type="entry name" value="TLP1_add_C"/>
</dbReference>
<dbReference type="Gene3D" id="3.40.47.10">
    <property type="match status" value="1"/>
</dbReference>
<evidence type="ECO:0000313" key="7">
    <source>
        <dbReference type="Proteomes" id="UP000800097"/>
    </source>
</evidence>
<evidence type="ECO:0000313" key="6">
    <source>
        <dbReference type="EMBL" id="KAF2271952.1"/>
    </source>
</evidence>
<feature type="domain" description="Thiolase-like protein type 1 additional C-terminal" evidence="4">
    <location>
        <begin position="420"/>
        <end position="501"/>
    </location>
</feature>
<keyword evidence="7" id="KW-1185">Reference proteome</keyword>
<evidence type="ECO:0000256" key="3">
    <source>
        <dbReference type="ARBA" id="ARBA00023315"/>
    </source>
</evidence>
<comment type="similarity">
    <text evidence="1">Belongs to the thiolase-like superfamily. Thiolase family.</text>
</comment>
<evidence type="ECO:0000256" key="1">
    <source>
        <dbReference type="ARBA" id="ARBA00010982"/>
    </source>
</evidence>
<dbReference type="GO" id="GO:0016746">
    <property type="term" value="F:acyltransferase activity"/>
    <property type="evidence" value="ECO:0007669"/>
    <property type="project" value="UniProtKB-KW"/>
</dbReference>
<dbReference type="RefSeq" id="XP_033649491.1">
    <property type="nucleotide sequence ID" value="XM_033800009.1"/>
</dbReference>
<dbReference type="Pfam" id="PF18313">
    <property type="entry name" value="TLP1_add_C"/>
    <property type="match status" value="1"/>
</dbReference>
<dbReference type="InterPro" id="IPR016039">
    <property type="entry name" value="Thiolase-like"/>
</dbReference>
<dbReference type="PANTHER" id="PTHR18919">
    <property type="entry name" value="ACETYL-COA C-ACYLTRANSFERASE"/>
    <property type="match status" value="1"/>
</dbReference>
<keyword evidence="3" id="KW-0012">Acyltransferase</keyword>
<evidence type="ECO:0000259" key="4">
    <source>
        <dbReference type="Pfam" id="PF18313"/>
    </source>
</evidence>
<dbReference type="OrthoDB" id="435240at2759"/>
<sequence length="518" mass="55956">MPTPILIGVADIKNRSLSFADAHEPAVLIHRAILAAIADSGAPDPERLRAAIDSIDVVRTWTWPYTDLPGLLARKLGIEDGSLRHREYSEHGGHQPGRLFDEACRRVSRGEVGVAVVCGGEALASLSACAAAKKLPPPGWTKPEQDVNSVFTPTGRDLGDNLGAIHGIGAPIHVYPLYENAFRAHRGQSIKENNKESAKLYADFSAVSEKHPYSWNYGRRDDEKVIGRVGGKNRMICFPYPLLMNAFNTVNLASALLVTSTTTARTLGISPSKWIYPLGGAGTSDPDFFWHRPNFTSSPSISASLDAALALTSLTPADIDLLDIYSCFPIVPKFAAHHLGLPLTGPRSKPLTLLGGLTSFGGAGNNYSMHALSEMARQVRQGKGRKGLVLCNGGVLSYQHVVILSKDPRKDGSAYPDANPLPKKLDVKGPEVVAEAEGESVVETYTVEFARDGKPARGFVVGRLKKDGRRFLANHADEKTLREMASGVGEIVGRSGFVRRDPERKGRGLWSFDGVARI</sequence>
<dbReference type="Gene3D" id="2.40.50.840">
    <property type="match status" value="1"/>
</dbReference>
<gene>
    <name evidence="6" type="ORF">EI97DRAFT_446146</name>
</gene>
<dbReference type="SUPFAM" id="SSF53901">
    <property type="entry name" value="Thiolase-like"/>
    <property type="match status" value="1"/>
</dbReference>
<organism evidence="6 7">
    <name type="scientific">Westerdykella ornata</name>
    <dbReference type="NCBI Taxonomy" id="318751"/>
    <lineage>
        <taxon>Eukaryota</taxon>
        <taxon>Fungi</taxon>
        <taxon>Dikarya</taxon>
        <taxon>Ascomycota</taxon>
        <taxon>Pezizomycotina</taxon>
        <taxon>Dothideomycetes</taxon>
        <taxon>Pleosporomycetidae</taxon>
        <taxon>Pleosporales</taxon>
        <taxon>Sporormiaceae</taxon>
        <taxon>Westerdykella</taxon>
    </lineage>
</organism>
<dbReference type="AlphaFoldDB" id="A0A6A6J6D2"/>
<name>A0A6A6J6D2_WESOR</name>
<evidence type="ECO:0000256" key="2">
    <source>
        <dbReference type="ARBA" id="ARBA00022679"/>
    </source>
</evidence>
<keyword evidence="2" id="KW-0808">Transferase</keyword>
<feature type="domain" description="Thiolase C-terminal" evidence="5">
    <location>
        <begin position="291"/>
        <end position="406"/>
    </location>
</feature>
<dbReference type="EMBL" id="ML986529">
    <property type="protein sequence ID" value="KAF2271952.1"/>
    <property type="molecule type" value="Genomic_DNA"/>
</dbReference>
<dbReference type="Proteomes" id="UP000800097">
    <property type="component" value="Unassembled WGS sequence"/>
</dbReference>
<dbReference type="GeneID" id="54553184"/>
<accession>A0A6A6J6D2</accession>
<dbReference type="Pfam" id="PF22691">
    <property type="entry name" value="Thiolase_C_1"/>
    <property type="match status" value="1"/>
</dbReference>
<proteinExistence type="inferred from homology"/>